<dbReference type="InterPro" id="IPR036280">
    <property type="entry name" value="Multihaem_cyt_sf"/>
</dbReference>
<comment type="caution">
    <text evidence="3">The sequence shown here is derived from an EMBL/GenBank/DDBJ whole genome shotgun (WGS) entry which is preliminary data.</text>
</comment>
<feature type="region of interest" description="Disordered" evidence="1">
    <location>
        <begin position="235"/>
        <end position="264"/>
    </location>
</feature>
<protein>
    <recommendedName>
        <fullName evidence="5">Isoquinoline 1-oxidoreductase subunit</fullName>
    </recommendedName>
</protein>
<dbReference type="Gene3D" id="1.10.1130.10">
    <property type="entry name" value="Flavocytochrome C3, Chain A"/>
    <property type="match status" value="1"/>
</dbReference>
<organism evidence="3 4">
    <name type="scientific">Plesiocystis pacifica SIR-1</name>
    <dbReference type="NCBI Taxonomy" id="391625"/>
    <lineage>
        <taxon>Bacteria</taxon>
        <taxon>Pseudomonadati</taxon>
        <taxon>Myxococcota</taxon>
        <taxon>Polyangia</taxon>
        <taxon>Nannocystales</taxon>
        <taxon>Nannocystaceae</taxon>
        <taxon>Plesiocystis</taxon>
    </lineage>
</organism>
<feature type="compositionally biased region" description="Gly residues" evidence="1">
    <location>
        <begin position="248"/>
        <end position="257"/>
    </location>
</feature>
<sequence length="264" mass="27652">MDKKRIAELGVDILEWLGVAVFGLLVIGAIAIGVTLAWIGPPPEEMGHTGVAAAAAPEEPVPLEATATRPAIPEASAEEADSLFAPVYSVLTHPRCMNCHPDGDRPLSDKVGTHAMNISRASFESGLECTTCHAEHNTELPGAPPGPPGAPHWQLPPKETPMIFQNRTVTELCVQLRSKADNGERSLADLLHHVEHDPLVLWGWEPGGQRAKPPISHAEFTAAMKTWVDAGGICPGETEPPALEDAGETGGEAGGGAVDAHAAG</sequence>
<keyword evidence="2" id="KW-0472">Membrane</keyword>
<dbReference type="SUPFAM" id="SSF48695">
    <property type="entry name" value="Multiheme cytochromes"/>
    <property type="match status" value="1"/>
</dbReference>
<reference evidence="3 4" key="1">
    <citation type="submission" date="2007-06" db="EMBL/GenBank/DDBJ databases">
        <authorList>
            <person name="Shimkets L."/>
            <person name="Ferriera S."/>
            <person name="Johnson J."/>
            <person name="Kravitz S."/>
            <person name="Beeson K."/>
            <person name="Sutton G."/>
            <person name="Rogers Y.-H."/>
            <person name="Friedman R."/>
            <person name="Frazier M."/>
            <person name="Venter J.C."/>
        </authorList>
    </citation>
    <scope>NUCLEOTIDE SEQUENCE [LARGE SCALE GENOMIC DNA]</scope>
    <source>
        <strain evidence="3 4">SIR-1</strain>
    </source>
</reference>
<feature type="transmembrane region" description="Helical" evidence="2">
    <location>
        <begin position="16"/>
        <end position="39"/>
    </location>
</feature>
<evidence type="ECO:0000256" key="1">
    <source>
        <dbReference type="SAM" id="MobiDB-lite"/>
    </source>
</evidence>
<dbReference type="RefSeq" id="WP_006975061.1">
    <property type="nucleotide sequence ID" value="NZ_ABCS01000081.1"/>
</dbReference>
<accession>A6GEC1</accession>
<dbReference type="eggNOG" id="ENOG50309KP">
    <property type="taxonomic scope" value="Bacteria"/>
</dbReference>
<keyword evidence="2" id="KW-0812">Transmembrane</keyword>
<dbReference type="STRING" id="391625.PPSIR1_17685"/>
<keyword evidence="2" id="KW-1133">Transmembrane helix</keyword>
<gene>
    <name evidence="3" type="ORF">PPSIR1_17685</name>
</gene>
<evidence type="ECO:0000313" key="4">
    <source>
        <dbReference type="Proteomes" id="UP000005801"/>
    </source>
</evidence>
<dbReference type="OrthoDB" id="656942at2"/>
<dbReference type="AlphaFoldDB" id="A6GEC1"/>
<evidence type="ECO:0000256" key="2">
    <source>
        <dbReference type="SAM" id="Phobius"/>
    </source>
</evidence>
<keyword evidence="4" id="KW-1185">Reference proteome</keyword>
<proteinExistence type="predicted"/>
<evidence type="ECO:0008006" key="5">
    <source>
        <dbReference type="Google" id="ProtNLM"/>
    </source>
</evidence>
<dbReference type="Proteomes" id="UP000005801">
    <property type="component" value="Unassembled WGS sequence"/>
</dbReference>
<evidence type="ECO:0000313" key="3">
    <source>
        <dbReference type="EMBL" id="EDM75762.1"/>
    </source>
</evidence>
<dbReference type="EMBL" id="ABCS01000081">
    <property type="protein sequence ID" value="EDM75762.1"/>
    <property type="molecule type" value="Genomic_DNA"/>
</dbReference>
<name>A6GEC1_9BACT</name>